<keyword evidence="4" id="KW-1185">Reference proteome</keyword>
<dbReference type="SMART" id="SM01163">
    <property type="entry name" value="DUF1785"/>
    <property type="match status" value="1"/>
</dbReference>
<dbReference type="Proteomes" id="UP000266673">
    <property type="component" value="Unassembled WGS sequence"/>
</dbReference>
<sequence>MDINANLNKYGDLYSILGIFEDVDIFPCRKVGQVDSKIWKQFFVPAEHKDLLIQLRAGHKGFKSSAIIVLDVLVRHQLSMSYNTVRRSFYTSEGSQALFGGVEVWQGYSQSVRPAPNMMMINIDLSATAFFKGGPLVQLVLKLLGRRNADKLHRGITDRDRSKLEKSPQIASKMELNEQQKRKT</sequence>
<feature type="region of interest" description="Disordered" evidence="1">
    <location>
        <begin position="156"/>
        <end position="184"/>
    </location>
</feature>
<dbReference type="EMBL" id="QKWP01000525">
    <property type="protein sequence ID" value="RIB18663.1"/>
    <property type="molecule type" value="Genomic_DNA"/>
</dbReference>
<evidence type="ECO:0000313" key="3">
    <source>
        <dbReference type="EMBL" id="RIB18663.1"/>
    </source>
</evidence>
<evidence type="ECO:0000313" key="4">
    <source>
        <dbReference type="Proteomes" id="UP000266673"/>
    </source>
</evidence>
<evidence type="ECO:0000259" key="2">
    <source>
        <dbReference type="SMART" id="SM01163"/>
    </source>
</evidence>
<feature type="domain" description="Argonaute linker 1" evidence="2">
    <location>
        <begin position="83"/>
        <end position="133"/>
    </location>
</feature>
<feature type="compositionally biased region" description="Basic and acidic residues" evidence="1">
    <location>
        <begin position="156"/>
        <end position="166"/>
    </location>
</feature>
<proteinExistence type="predicted"/>
<dbReference type="OrthoDB" id="10252740at2759"/>
<evidence type="ECO:0000256" key="1">
    <source>
        <dbReference type="SAM" id="MobiDB-lite"/>
    </source>
</evidence>
<dbReference type="Pfam" id="PF08699">
    <property type="entry name" value="ArgoL1"/>
    <property type="match status" value="1"/>
</dbReference>
<dbReference type="InterPro" id="IPR014811">
    <property type="entry name" value="ArgoL1"/>
</dbReference>
<comment type="caution">
    <text evidence="3">The sequence shown here is derived from an EMBL/GenBank/DDBJ whole genome shotgun (WGS) entry which is preliminary data.</text>
</comment>
<dbReference type="SUPFAM" id="SSF101690">
    <property type="entry name" value="PAZ domain"/>
    <property type="match status" value="1"/>
</dbReference>
<dbReference type="PANTHER" id="PTHR22891">
    <property type="entry name" value="EUKARYOTIC TRANSLATION INITIATION FACTOR 2C"/>
    <property type="match status" value="1"/>
</dbReference>
<dbReference type="AlphaFoldDB" id="A0A397VFM4"/>
<accession>A0A397VFM4</accession>
<protein>
    <recommendedName>
        <fullName evidence="2">Argonaute linker 1 domain-containing protein</fullName>
    </recommendedName>
</protein>
<gene>
    <name evidence="3" type="ORF">C2G38_2036719</name>
</gene>
<organism evidence="3 4">
    <name type="scientific">Gigaspora rosea</name>
    <dbReference type="NCBI Taxonomy" id="44941"/>
    <lineage>
        <taxon>Eukaryota</taxon>
        <taxon>Fungi</taxon>
        <taxon>Fungi incertae sedis</taxon>
        <taxon>Mucoromycota</taxon>
        <taxon>Glomeromycotina</taxon>
        <taxon>Glomeromycetes</taxon>
        <taxon>Diversisporales</taxon>
        <taxon>Gigasporaceae</taxon>
        <taxon>Gigaspora</taxon>
    </lineage>
</organism>
<feature type="compositionally biased region" description="Basic and acidic residues" evidence="1">
    <location>
        <begin position="175"/>
        <end position="184"/>
    </location>
</feature>
<name>A0A397VFM4_9GLOM</name>
<reference evidence="3 4" key="1">
    <citation type="submission" date="2018-06" db="EMBL/GenBank/DDBJ databases">
        <title>Comparative genomics reveals the genomic features of Rhizophagus irregularis, R. cerebriforme, R. diaphanum and Gigaspora rosea, and their symbiotic lifestyle signature.</title>
        <authorList>
            <person name="Morin E."/>
            <person name="San Clemente H."/>
            <person name="Chen E.C.H."/>
            <person name="De La Providencia I."/>
            <person name="Hainaut M."/>
            <person name="Kuo A."/>
            <person name="Kohler A."/>
            <person name="Murat C."/>
            <person name="Tang N."/>
            <person name="Roy S."/>
            <person name="Loubradou J."/>
            <person name="Henrissat B."/>
            <person name="Grigoriev I.V."/>
            <person name="Corradi N."/>
            <person name="Roux C."/>
            <person name="Martin F.M."/>
        </authorList>
    </citation>
    <scope>NUCLEOTIDE SEQUENCE [LARGE SCALE GENOMIC DNA]</scope>
    <source>
        <strain evidence="3 4">DAOM 194757</strain>
    </source>
</reference>
<dbReference type="InterPro" id="IPR036085">
    <property type="entry name" value="PAZ_dom_sf"/>
</dbReference>
<dbReference type="STRING" id="44941.A0A397VFM4"/>